<dbReference type="OrthoDB" id="10575636at2759"/>
<protein>
    <submittedName>
        <fullName evidence="2">Uncharacterized protein</fullName>
    </submittedName>
</protein>
<dbReference type="Proteomes" id="UP000314294">
    <property type="component" value="Unassembled WGS sequence"/>
</dbReference>
<keyword evidence="3" id="KW-1185">Reference proteome</keyword>
<accession>A0A4Z2G404</accession>
<evidence type="ECO:0000313" key="3">
    <source>
        <dbReference type="Proteomes" id="UP000314294"/>
    </source>
</evidence>
<feature type="compositionally biased region" description="Acidic residues" evidence="1">
    <location>
        <begin position="1"/>
        <end position="22"/>
    </location>
</feature>
<evidence type="ECO:0000313" key="2">
    <source>
        <dbReference type="EMBL" id="TNN47603.1"/>
    </source>
</evidence>
<dbReference type="EMBL" id="SRLO01000734">
    <property type="protein sequence ID" value="TNN47603.1"/>
    <property type="molecule type" value="Genomic_DNA"/>
</dbReference>
<sequence length="155" mass="17581">MLICTEEEEEEQQQQQEEEEQEEFTKPSTLPPSQQHEGGQRYFWLKSHRSQIRGRSLCSTNRPIGPETPPQRDAWTGSERRPTVPSPSSSFSHLVGLVEDHPDLVVLSFEGSDGFGELVRDVQLVGVEQQNDPIHALPEPTQHLRENKATGFLLL</sequence>
<dbReference type="AlphaFoldDB" id="A0A4Z2G404"/>
<reference evidence="2 3" key="1">
    <citation type="submission" date="2019-03" db="EMBL/GenBank/DDBJ databases">
        <title>First draft genome of Liparis tanakae, snailfish: a comprehensive survey of snailfish specific genes.</title>
        <authorList>
            <person name="Kim W."/>
            <person name="Song I."/>
            <person name="Jeong J.-H."/>
            <person name="Kim D."/>
            <person name="Kim S."/>
            <person name="Ryu S."/>
            <person name="Song J.Y."/>
            <person name="Lee S.K."/>
        </authorList>
    </citation>
    <scope>NUCLEOTIDE SEQUENCE [LARGE SCALE GENOMIC DNA]</scope>
    <source>
        <tissue evidence="2">Muscle</tissue>
    </source>
</reference>
<organism evidence="2 3">
    <name type="scientific">Liparis tanakae</name>
    <name type="common">Tanaka's snailfish</name>
    <dbReference type="NCBI Taxonomy" id="230148"/>
    <lineage>
        <taxon>Eukaryota</taxon>
        <taxon>Metazoa</taxon>
        <taxon>Chordata</taxon>
        <taxon>Craniata</taxon>
        <taxon>Vertebrata</taxon>
        <taxon>Euteleostomi</taxon>
        <taxon>Actinopterygii</taxon>
        <taxon>Neopterygii</taxon>
        <taxon>Teleostei</taxon>
        <taxon>Neoteleostei</taxon>
        <taxon>Acanthomorphata</taxon>
        <taxon>Eupercaria</taxon>
        <taxon>Perciformes</taxon>
        <taxon>Cottioidei</taxon>
        <taxon>Cottales</taxon>
        <taxon>Liparidae</taxon>
        <taxon>Liparis</taxon>
    </lineage>
</organism>
<gene>
    <name evidence="2" type="ORF">EYF80_042206</name>
</gene>
<proteinExistence type="predicted"/>
<comment type="caution">
    <text evidence="2">The sequence shown here is derived from an EMBL/GenBank/DDBJ whole genome shotgun (WGS) entry which is preliminary data.</text>
</comment>
<feature type="compositionally biased region" description="Polar residues" evidence="1">
    <location>
        <begin position="26"/>
        <end position="37"/>
    </location>
</feature>
<feature type="region of interest" description="Disordered" evidence="1">
    <location>
        <begin position="55"/>
        <end position="90"/>
    </location>
</feature>
<name>A0A4Z2G404_9TELE</name>
<evidence type="ECO:0000256" key="1">
    <source>
        <dbReference type="SAM" id="MobiDB-lite"/>
    </source>
</evidence>
<feature type="region of interest" description="Disordered" evidence="1">
    <location>
        <begin position="1"/>
        <end position="42"/>
    </location>
</feature>